<dbReference type="EMBL" id="GBRH01274031">
    <property type="protein sequence ID" value="JAD23864.1"/>
    <property type="molecule type" value="Transcribed_RNA"/>
</dbReference>
<keyword evidence="1" id="KW-1133">Transmembrane helix</keyword>
<reference evidence="2" key="2">
    <citation type="journal article" date="2015" name="Data Brief">
        <title>Shoot transcriptome of the giant reed, Arundo donax.</title>
        <authorList>
            <person name="Barrero R.A."/>
            <person name="Guerrero F.D."/>
            <person name="Moolhuijzen P."/>
            <person name="Goolsby J.A."/>
            <person name="Tidwell J."/>
            <person name="Bellgard S.E."/>
            <person name="Bellgard M.I."/>
        </authorList>
    </citation>
    <scope>NUCLEOTIDE SEQUENCE</scope>
    <source>
        <tissue evidence="2">Shoot tissue taken approximately 20 cm above the soil surface</tissue>
    </source>
</reference>
<reference evidence="2" key="1">
    <citation type="submission" date="2014-09" db="EMBL/GenBank/DDBJ databases">
        <authorList>
            <person name="Magalhaes I.L.F."/>
            <person name="Oliveira U."/>
            <person name="Santos F.R."/>
            <person name="Vidigal T.H.D.A."/>
            <person name="Brescovit A.D."/>
            <person name="Santos A.J."/>
        </authorList>
    </citation>
    <scope>NUCLEOTIDE SEQUENCE</scope>
    <source>
        <tissue evidence="2">Shoot tissue taken approximately 20 cm above the soil surface</tissue>
    </source>
</reference>
<proteinExistence type="predicted"/>
<evidence type="ECO:0000313" key="2">
    <source>
        <dbReference type="EMBL" id="JAD23864.1"/>
    </source>
</evidence>
<evidence type="ECO:0000256" key="1">
    <source>
        <dbReference type="SAM" id="Phobius"/>
    </source>
</evidence>
<name>A0A0A8YDB2_ARUDO</name>
<sequence length="44" mass="4996">MAIFATVIFQIFQTAIFTTIMFTTAIFRIFQMAIIPTAIFFGSI</sequence>
<feature type="transmembrane region" description="Helical" evidence="1">
    <location>
        <begin position="6"/>
        <end position="30"/>
    </location>
</feature>
<organism evidence="2">
    <name type="scientific">Arundo donax</name>
    <name type="common">Giant reed</name>
    <name type="synonym">Donax arundinaceus</name>
    <dbReference type="NCBI Taxonomy" id="35708"/>
    <lineage>
        <taxon>Eukaryota</taxon>
        <taxon>Viridiplantae</taxon>
        <taxon>Streptophyta</taxon>
        <taxon>Embryophyta</taxon>
        <taxon>Tracheophyta</taxon>
        <taxon>Spermatophyta</taxon>
        <taxon>Magnoliopsida</taxon>
        <taxon>Liliopsida</taxon>
        <taxon>Poales</taxon>
        <taxon>Poaceae</taxon>
        <taxon>PACMAD clade</taxon>
        <taxon>Arundinoideae</taxon>
        <taxon>Arundineae</taxon>
        <taxon>Arundo</taxon>
    </lineage>
</organism>
<accession>A0A0A8YDB2</accession>
<keyword evidence="1" id="KW-0472">Membrane</keyword>
<keyword evidence="1" id="KW-0812">Transmembrane</keyword>
<protein>
    <submittedName>
        <fullName evidence="2">Uncharacterized protein</fullName>
    </submittedName>
</protein>
<dbReference type="AlphaFoldDB" id="A0A0A8YDB2"/>